<feature type="region of interest" description="Disordered" evidence="1">
    <location>
        <begin position="1"/>
        <end position="61"/>
    </location>
</feature>
<dbReference type="AlphaFoldDB" id="A0A271KFP1"/>
<name>A0A271KFP1_9HYPH</name>
<organism evidence="2 3">
    <name type="scientific">Mesorhizobium wenxiniae</name>
    <dbReference type="NCBI Taxonomy" id="2014805"/>
    <lineage>
        <taxon>Bacteria</taxon>
        <taxon>Pseudomonadati</taxon>
        <taxon>Pseudomonadota</taxon>
        <taxon>Alphaproteobacteria</taxon>
        <taxon>Hyphomicrobiales</taxon>
        <taxon>Phyllobacteriaceae</taxon>
        <taxon>Mesorhizobium</taxon>
    </lineage>
</organism>
<evidence type="ECO:0000313" key="2">
    <source>
        <dbReference type="EMBL" id="PAP94516.1"/>
    </source>
</evidence>
<protein>
    <submittedName>
        <fullName evidence="2">Uncharacterized protein</fullName>
    </submittedName>
</protein>
<proteinExistence type="predicted"/>
<keyword evidence="3" id="KW-1185">Reference proteome</keyword>
<feature type="compositionally biased region" description="Basic and acidic residues" evidence="1">
    <location>
        <begin position="28"/>
        <end position="43"/>
    </location>
</feature>
<dbReference type="EMBL" id="NPKH01000021">
    <property type="protein sequence ID" value="PAP94516.1"/>
    <property type="molecule type" value="Genomic_DNA"/>
</dbReference>
<evidence type="ECO:0000313" key="3">
    <source>
        <dbReference type="Proteomes" id="UP000215931"/>
    </source>
</evidence>
<sequence length="61" mass="6515">MAGLFKPKTPKVEPTARMPDAQDPAVLAEKRKQMAEMRARGGRDSTIMSDNLTGSVGKLGA</sequence>
<comment type="caution">
    <text evidence="2">The sequence shown here is derived from an EMBL/GenBank/DDBJ whole genome shotgun (WGS) entry which is preliminary data.</text>
</comment>
<accession>A0A271KFP1</accession>
<dbReference type="OrthoDB" id="8090422at2"/>
<dbReference type="Proteomes" id="UP000215931">
    <property type="component" value="Unassembled WGS sequence"/>
</dbReference>
<gene>
    <name evidence="2" type="ORF">CIT31_16080</name>
</gene>
<dbReference type="RefSeq" id="WP_095493050.1">
    <property type="nucleotide sequence ID" value="NZ_NPKH01000021.1"/>
</dbReference>
<reference evidence="2 3" key="1">
    <citation type="submission" date="2017-08" db="EMBL/GenBank/DDBJ databases">
        <title>Mesorhizobium wenxinae sp. nov., a novel rhizobial species isolated from root nodules of chickpea (Cicer arietinum L.).</title>
        <authorList>
            <person name="Zhang J."/>
        </authorList>
    </citation>
    <scope>NUCLEOTIDE SEQUENCE [LARGE SCALE GENOMIC DNA]</scope>
    <source>
        <strain evidence="3">WYCCWR 10019</strain>
    </source>
</reference>
<evidence type="ECO:0000256" key="1">
    <source>
        <dbReference type="SAM" id="MobiDB-lite"/>
    </source>
</evidence>